<evidence type="ECO:0000259" key="1">
    <source>
        <dbReference type="PROSITE" id="PS51186"/>
    </source>
</evidence>
<organism evidence="2 3">
    <name type="scientific">Paenibacillus lycopersici</name>
    <dbReference type="NCBI Taxonomy" id="2704462"/>
    <lineage>
        <taxon>Bacteria</taxon>
        <taxon>Bacillati</taxon>
        <taxon>Bacillota</taxon>
        <taxon>Bacilli</taxon>
        <taxon>Bacillales</taxon>
        <taxon>Paenibacillaceae</taxon>
        <taxon>Paenibacillus</taxon>
    </lineage>
</organism>
<protein>
    <submittedName>
        <fullName evidence="2">GNAT family N-acetyltransferase</fullName>
    </submittedName>
</protein>
<dbReference type="InterPro" id="IPR016181">
    <property type="entry name" value="Acyl_CoA_acyltransferase"/>
</dbReference>
<feature type="domain" description="N-acetyltransferase" evidence="1">
    <location>
        <begin position="3"/>
        <end position="148"/>
    </location>
</feature>
<accession>A0A6C0FRS3</accession>
<dbReference type="RefSeq" id="WP_162355904.1">
    <property type="nucleotide sequence ID" value="NZ_CP048209.1"/>
</dbReference>
<dbReference type="SUPFAM" id="SSF55729">
    <property type="entry name" value="Acyl-CoA N-acyltransferases (Nat)"/>
    <property type="match status" value="1"/>
</dbReference>
<dbReference type="InterPro" id="IPR000182">
    <property type="entry name" value="GNAT_dom"/>
</dbReference>
<dbReference type="PANTHER" id="PTHR43617">
    <property type="entry name" value="L-AMINO ACID N-ACETYLTRANSFERASE"/>
    <property type="match status" value="1"/>
</dbReference>
<dbReference type="AlphaFoldDB" id="A0A6C0FRS3"/>
<dbReference type="InterPro" id="IPR050276">
    <property type="entry name" value="MshD_Acetyltransferase"/>
</dbReference>
<keyword evidence="2" id="KW-0808">Transferase</keyword>
<name>A0A6C0FRS3_9BACL</name>
<reference evidence="2 3" key="1">
    <citation type="submission" date="2020-01" db="EMBL/GenBank/DDBJ databases">
        <title>Paenibacillus sp. nov., isolated from tomato rhizosphere.</title>
        <authorList>
            <person name="Weon H.-Y."/>
            <person name="Lee S.A."/>
        </authorList>
    </citation>
    <scope>NUCLEOTIDE SEQUENCE [LARGE SCALE GENOMIC DNA]</scope>
    <source>
        <strain evidence="2 3">12200R-189</strain>
    </source>
</reference>
<dbReference type="EMBL" id="CP048209">
    <property type="protein sequence ID" value="QHT59838.1"/>
    <property type="molecule type" value="Genomic_DNA"/>
</dbReference>
<evidence type="ECO:0000313" key="2">
    <source>
        <dbReference type="EMBL" id="QHT59838.1"/>
    </source>
</evidence>
<sequence length="148" mass="16970">MGVTLKPVSAENWYACTKLNVRSEQLHVFPAPVVYWIAESKYVDDFELRAVYWEDEVAGFIVFRTKPDMDGSYWIPAIMIDEKHQGKGCGRAAMEQLIACMRGMNCKRLMIGHRPENHAAACLYESLGFRKLSEEVIDGEIIRLLHMD</sequence>
<proteinExistence type="predicted"/>
<keyword evidence="3" id="KW-1185">Reference proteome</keyword>
<evidence type="ECO:0000313" key="3">
    <source>
        <dbReference type="Proteomes" id="UP000476064"/>
    </source>
</evidence>
<dbReference type="Gene3D" id="3.40.630.30">
    <property type="match status" value="1"/>
</dbReference>
<dbReference type="PROSITE" id="PS51186">
    <property type="entry name" value="GNAT"/>
    <property type="match status" value="1"/>
</dbReference>
<dbReference type="Proteomes" id="UP000476064">
    <property type="component" value="Chromosome"/>
</dbReference>
<dbReference type="KEGG" id="plyc:GXP70_07665"/>
<gene>
    <name evidence="2" type="ORF">GXP70_07665</name>
</gene>
<dbReference type="Pfam" id="PF00583">
    <property type="entry name" value="Acetyltransf_1"/>
    <property type="match status" value="1"/>
</dbReference>
<dbReference type="CDD" id="cd04301">
    <property type="entry name" value="NAT_SF"/>
    <property type="match status" value="1"/>
</dbReference>
<dbReference type="GO" id="GO:0016747">
    <property type="term" value="F:acyltransferase activity, transferring groups other than amino-acyl groups"/>
    <property type="evidence" value="ECO:0007669"/>
    <property type="project" value="InterPro"/>
</dbReference>